<dbReference type="InterPro" id="IPR006901">
    <property type="entry name" value="TrmK"/>
</dbReference>
<reference evidence="1" key="1">
    <citation type="submission" date="2020-03" db="EMBL/GenBank/DDBJ databases">
        <title>Draft sequencing of Paenibacilllus sp. S3N08.</title>
        <authorList>
            <person name="Kim D.-U."/>
        </authorList>
    </citation>
    <scope>NUCLEOTIDE SEQUENCE</scope>
    <source>
        <strain evidence="1">S3N08</strain>
    </source>
</reference>
<gene>
    <name evidence="1" type="ORF">G9U52_13865</name>
</gene>
<dbReference type="Proteomes" id="UP001165962">
    <property type="component" value="Unassembled WGS sequence"/>
</dbReference>
<organism evidence="1 2">
    <name type="scientific">Paenibacillus agricola</name>
    <dbReference type="NCBI Taxonomy" id="2716264"/>
    <lineage>
        <taxon>Bacteria</taxon>
        <taxon>Bacillati</taxon>
        <taxon>Bacillota</taxon>
        <taxon>Bacilli</taxon>
        <taxon>Bacillales</taxon>
        <taxon>Paenibacillaceae</taxon>
        <taxon>Paenibacillus</taxon>
    </lineage>
</organism>
<keyword evidence="2" id="KW-1185">Reference proteome</keyword>
<comment type="caution">
    <text evidence="1">The sequence shown here is derived from an EMBL/GenBank/DDBJ whole genome shotgun (WGS) entry which is preliminary data.</text>
</comment>
<dbReference type="PANTHER" id="PTHR38451:SF1">
    <property type="entry name" value="TRNA (ADENINE(22)-N(1))-METHYLTRANSFERASE"/>
    <property type="match status" value="1"/>
</dbReference>
<dbReference type="InterPro" id="IPR029063">
    <property type="entry name" value="SAM-dependent_MTases_sf"/>
</dbReference>
<dbReference type="Pfam" id="PF04816">
    <property type="entry name" value="TrmK"/>
    <property type="match status" value="1"/>
</dbReference>
<dbReference type="EMBL" id="JAAOIW010000004">
    <property type="protein sequence ID" value="NHN30920.1"/>
    <property type="molecule type" value="Genomic_DNA"/>
</dbReference>
<name>A0ABX0J3L2_9BACL</name>
<dbReference type="Gene3D" id="3.40.50.150">
    <property type="entry name" value="Vaccinia Virus protein VP39"/>
    <property type="match status" value="1"/>
</dbReference>
<evidence type="ECO:0000313" key="1">
    <source>
        <dbReference type="EMBL" id="NHN30920.1"/>
    </source>
</evidence>
<sequence>MLRLSKRLEMIANGVPKGSRLADIGSDHALLPVFLAEQQRISKAVAGEVNEGPFQAASKQVSAAGLSAVIDVRLGNGLEVITAGEVDVVTIAGMGGTLIADILEAGQEKLSGVSLLILQPNVGEYNVRSWLLKKDWILINEQILEEDGKIYEILTAIPSNLAKSSNAELYEPRTLTDGVEVDRELLLTMGPFLLDKPVPAWFHKWHWELDKLNMILHRLSRSAKPESRIKEQELQQELKQIKEVIACLQKDPM</sequence>
<dbReference type="PIRSF" id="PIRSF018637">
    <property type="entry name" value="TrmK"/>
    <property type="match status" value="1"/>
</dbReference>
<evidence type="ECO:0000313" key="2">
    <source>
        <dbReference type="Proteomes" id="UP001165962"/>
    </source>
</evidence>
<dbReference type="PANTHER" id="PTHR38451">
    <property type="entry name" value="TRNA (ADENINE(22)-N(1))-METHYLTRANSFERASE"/>
    <property type="match status" value="1"/>
</dbReference>
<dbReference type="SUPFAM" id="SSF53335">
    <property type="entry name" value="S-adenosyl-L-methionine-dependent methyltransferases"/>
    <property type="match status" value="1"/>
</dbReference>
<protein>
    <submittedName>
        <fullName evidence="1">tRNA (Adenine-N(1))-methyltransferase</fullName>
    </submittedName>
</protein>
<proteinExistence type="predicted"/>
<accession>A0ABX0J3L2</accession>
<dbReference type="Gene3D" id="1.10.287.1890">
    <property type="match status" value="1"/>
</dbReference>